<accession>A0A0L9UJ80</accession>
<evidence type="ECO:0000256" key="1">
    <source>
        <dbReference type="SAM" id="MobiDB-lite"/>
    </source>
</evidence>
<evidence type="ECO:0000313" key="4">
    <source>
        <dbReference type="Proteomes" id="UP000053144"/>
    </source>
</evidence>
<organism evidence="3 4">
    <name type="scientific">Phaseolus angularis</name>
    <name type="common">Azuki bean</name>
    <name type="synonym">Vigna angularis</name>
    <dbReference type="NCBI Taxonomy" id="3914"/>
    <lineage>
        <taxon>Eukaryota</taxon>
        <taxon>Viridiplantae</taxon>
        <taxon>Streptophyta</taxon>
        <taxon>Embryophyta</taxon>
        <taxon>Tracheophyta</taxon>
        <taxon>Spermatophyta</taxon>
        <taxon>Magnoliopsida</taxon>
        <taxon>eudicotyledons</taxon>
        <taxon>Gunneridae</taxon>
        <taxon>Pentapetalae</taxon>
        <taxon>rosids</taxon>
        <taxon>fabids</taxon>
        <taxon>Fabales</taxon>
        <taxon>Fabaceae</taxon>
        <taxon>Papilionoideae</taxon>
        <taxon>50 kb inversion clade</taxon>
        <taxon>NPAAA clade</taxon>
        <taxon>indigoferoid/millettioid clade</taxon>
        <taxon>Phaseoleae</taxon>
        <taxon>Vigna</taxon>
    </lineage>
</organism>
<dbReference type="AlphaFoldDB" id="A0A0L9UJ80"/>
<evidence type="ECO:0000259" key="2">
    <source>
        <dbReference type="Pfam" id="PF26130"/>
    </source>
</evidence>
<proteinExistence type="predicted"/>
<dbReference type="InterPro" id="IPR058594">
    <property type="entry name" value="PB1-like_dom_pln"/>
</dbReference>
<feature type="region of interest" description="Disordered" evidence="1">
    <location>
        <begin position="161"/>
        <end position="190"/>
    </location>
</feature>
<feature type="domain" description="PB1-like" evidence="2">
    <location>
        <begin position="46"/>
        <end position="144"/>
    </location>
</feature>
<dbReference type="Proteomes" id="UP000053144">
    <property type="component" value="Chromosome 5"/>
</dbReference>
<dbReference type="Gramene" id="KOM42751">
    <property type="protein sequence ID" value="KOM42751"/>
    <property type="gene ID" value="LR48_Vigan05g035500"/>
</dbReference>
<evidence type="ECO:0000313" key="3">
    <source>
        <dbReference type="EMBL" id="KOM42751.1"/>
    </source>
</evidence>
<feature type="compositionally biased region" description="Basic and acidic residues" evidence="1">
    <location>
        <begin position="319"/>
        <end position="331"/>
    </location>
</feature>
<dbReference type="Pfam" id="PF26130">
    <property type="entry name" value="PB1-like"/>
    <property type="match status" value="1"/>
</dbReference>
<protein>
    <recommendedName>
        <fullName evidence="2">PB1-like domain-containing protein</fullName>
    </recommendedName>
</protein>
<feature type="region of interest" description="Disordered" evidence="1">
    <location>
        <begin position="311"/>
        <end position="331"/>
    </location>
</feature>
<gene>
    <name evidence="3" type="ORF">LR48_Vigan05g035500</name>
</gene>
<name>A0A0L9UJ80_PHAAN</name>
<sequence>MREEKSRQSACRGSCLGRSGVRPFVVGSKKLKHVVCRYIYVVLCVMEDAIVCVFHHGGKFINDSTLKYEGETTTLSFDPDMWSFFVVVSVVKSLGYENFKDLWYCLGGGLVLENRLEQLIDDRGVMHMANLARLNGEVHLYVVHVVSDPEVIHMLEDITNDEGEVEGNGTVQKEGEEDGDSVQVNGEGDGDLQEVNVCEEDGDGVEVNGVVDGDLEEVNEGEEDGGAVEVEVEGHGHVQELHEVEKEQELNVCEEVVEDEVYLCSWSTSTEEGDVHGNNECLEGLIDVSVECDIDGDVDGHVEVEVEVESLYDSDDDRDNVSVKCHDHDDKGLSDLEWKYEENDY</sequence>
<reference evidence="4" key="1">
    <citation type="journal article" date="2015" name="Proc. Natl. Acad. Sci. U.S.A.">
        <title>Genome sequencing of adzuki bean (Vigna angularis) provides insight into high starch and low fat accumulation and domestication.</title>
        <authorList>
            <person name="Yang K."/>
            <person name="Tian Z."/>
            <person name="Chen C."/>
            <person name="Luo L."/>
            <person name="Zhao B."/>
            <person name="Wang Z."/>
            <person name="Yu L."/>
            <person name="Li Y."/>
            <person name="Sun Y."/>
            <person name="Li W."/>
            <person name="Chen Y."/>
            <person name="Li Y."/>
            <person name="Zhang Y."/>
            <person name="Ai D."/>
            <person name="Zhao J."/>
            <person name="Shang C."/>
            <person name="Ma Y."/>
            <person name="Wu B."/>
            <person name="Wang M."/>
            <person name="Gao L."/>
            <person name="Sun D."/>
            <person name="Zhang P."/>
            <person name="Guo F."/>
            <person name="Wang W."/>
            <person name="Li Y."/>
            <person name="Wang J."/>
            <person name="Varshney R.K."/>
            <person name="Wang J."/>
            <person name="Ling H.Q."/>
            <person name="Wan P."/>
        </authorList>
    </citation>
    <scope>NUCLEOTIDE SEQUENCE</scope>
    <source>
        <strain evidence="4">cv. Jingnong 6</strain>
    </source>
</reference>
<dbReference type="EMBL" id="CM003375">
    <property type="protein sequence ID" value="KOM42751.1"/>
    <property type="molecule type" value="Genomic_DNA"/>
</dbReference>